<protein>
    <submittedName>
        <fullName evidence="3">Uncharacterized protein LOC108626697</fullName>
    </submittedName>
</protein>
<evidence type="ECO:0000256" key="1">
    <source>
        <dbReference type="SAM" id="MobiDB-lite"/>
    </source>
</evidence>
<dbReference type="AlphaFoldDB" id="A0AAJ7WCY2"/>
<sequence length="103" mass="11191">MGTVSVDLRAVDRGERRTLLGGSSHAAGSSNEGRDSNEQSPVGKDRVRGEVHSAQAEDPERDGGRLQAEDPESYGEILKFAYPKGKHKSGKKSHCKRRVTFAL</sequence>
<dbReference type="Proteomes" id="UP000694925">
    <property type="component" value="Unplaced"/>
</dbReference>
<organism evidence="2 3">
    <name type="scientific">Ceratina calcarata</name>
    <dbReference type="NCBI Taxonomy" id="156304"/>
    <lineage>
        <taxon>Eukaryota</taxon>
        <taxon>Metazoa</taxon>
        <taxon>Ecdysozoa</taxon>
        <taxon>Arthropoda</taxon>
        <taxon>Hexapoda</taxon>
        <taxon>Insecta</taxon>
        <taxon>Pterygota</taxon>
        <taxon>Neoptera</taxon>
        <taxon>Endopterygota</taxon>
        <taxon>Hymenoptera</taxon>
        <taxon>Apocrita</taxon>
        <taxon>Aculeata</taxon>
        <taxon>Apoidea</taxon>
        <taxon>Anthophila</taxon>
        <taxon>Apidae</taxon>
        <taxon>Ceratina</taxon>
        <taxon>Zadontomerus</taxon>
    </lineage>
</organism>
<evidence type="ECO:0000313" key="2">
    <source>
        <dbReference type="Proteomes" id="UP000694925"/>
    </source>
</evidence>
<reference evidence="3" key="1">
    <citation type="submission" date="2025-08" db="UniProtKB">
        <authorList>
            <consortium name="RefSeq"/>
        </authorList>
    </citation>
    <scope>IDENTIFICATION</scope>
    <source>
        <tissue evidence="3">Whole body</tissue>
    </source>
</reference>
<feature type="compositionally biased region" description="Low complexity" evidence="1">
    <location>
        <begin position="21"/>
        <end position="30"/>
    </location>
</feature>
<accession>A0AAJ7WCY2</accession>
<feature type="region of interest" description="Disordered" evidence="1">
    <location>
        <begin position="1"/>
        <end position="72"/>
    </location>
</feature>
<feature type="compositionally biased region" description="Basic and acidic residues" evidence="1">
    <location>
        <begin position="9"/>
        <end position="18"/>
    </location>
</feature>
<name>A0AAJ7WCY2_9HYME</name>
<dbReference type="KEGG" id="ccal:108626697"/>
<dbReference type="GeneID" id="108626697"/>
<evidence type="ECO:0000313" key="3">
    <source>
        <dbReference type="RefSeq" id="XP_026670855.1"/>
    </source>
</evidence>
<dbReference type="RefSeq" id="XP_026670855.1">
    <property type="nucleotide sequence ID" value="XM_026815054.1"/>
</dbReference>
<feature type="compositionally biased region" description="Basic and acidic residues" evidence="1">
    <location>
        <begin position="32"/>
        <end position="51"/>
    </location>
</feature>
<gene>
    <name evidence="3" type="primary">LOC108626697</name>
</gene>
<feature type="region of interest" description="Disordered" evidence="1">
    <location>
        <begin position="84"/>
        <end position="103"/>
    </location>
</feature>
<keyword evidence="2" id="KW-1185">Reference proteome</keyword>
<proteinExistence type="predicted"/>